<comment type="subcellular location">
    <subcellularLocation>
        <location evidence="1">Endomembrane system</location>
        <topology evidence="1">Multi-pass membrane protein</topology>
    </subcellularLocation>
</comment>
<evidence type="ECO:0000256" key="6">
    <source>
        <dbReference type="ARBA" id="ARBA00023136"/>
    </source>
</evidence>
<dbReference type="Pfam" id="PF07690">
    <property type="entry name" value="MFS_1"/>
    <property type="match status" value="1"/>
</dbReference>
<comment type="caution">
    <text evidence="9">The sequence shown here is derived from an EMBL/GenBank/DDBJ whole genome shotgun (WGS) entry which is preliminary data.</text>
</comment>
<feature type="transmembrane region" description="Helical" evidence="7">
    <location>
        <begin position="430"/>
        <end position="450"/>
    </location>
</feature>
<feature type="transmembrane region" description="Helical" evidence="7">
    <location>
        <begin position="131"/>
        <end position="149"/>
    </location>
</feature>
<dbReference type="EMBL" id="PDNB01000019">
    <property type="protein sequence ID" value="PGH16169.1"/>
    <property type="molecule type" value="Genomic_DNA"/>
</dbReference>
<feature type="transmembrane region" description="Helical" evidence="7">
    <location>
        <begin position="313"/>
        <end position="330"/>
    </location>
</feature>
<dbReference type="FunFam" id="1.20.1250.20:FF:000286">
    <property type="entry name" value="MFS efflux transporter"/>
    <property type="match status" value="1"/>
</dbReference>
<gene>
    <name evidence="9" type="ORF">AJ79_01936</name>
</gene>
<dbReference type="InterPro" id="IPR036259">
    <property type="entry name" value="MFS_trans_sf"/>
</dbReference>
<keyword evidence="3" id="KW-0813">Transport</keyword>
<dbReference type="OrthoDB" id="413079at2759"/>
<feature type="transmembrane region" description="Helical" evidence="7">
    <location>
        <begin position="271"/>
        <end position="293"/>
    </location>
</feature>
<keyword evidence="6 7" id="KW-0472">Membrane</keyword>
<feature type="transmembrane region" description="Helical" evidence="7">
    <location>
        <begin position="190"/>
        <end position="211"/>
    </location>
</feature>
<evidence type="ECO:0000256" key="5">
    <source>
        <dbReference type="ARBA" id="ARBA00022989"/>
    </source>
</evidence>
<name>A0A2B7Y4W3_9EURO</name>
<sequence>MSSTSPAPRAPLTAPEECELDSIRIQDHGNLSGLEGGRKADNNDTPPDDAVHAKIVWNSSRLNMLKLLATFYSFIVAGANDAVYGAIIPYLEKYYSITYIIVSLVFLSPLVGYVAAATLNNTIHRKFGRRGVAILGPSAHVLSYIVISVHPPYPVLVIAFIFAGFGNGVIDAAWNAWIGIMANANELLGFLHGFYGLGAILSPLIATTLITKAGLSWYHFYLYVMIAAATLELAACVTVFWGETGKDFRVNIPKPNNGKKGLMREALGKRITWVCSVFLLIYVGIEVALGGWIVTFMIQVREGGGFESGMTSTGFWLGITVGRVVLGFVTPRLGENLAIPLYLAAGVGMEILFWLVPNFVVSSVAVAILGFFLGPLFPAAVVATTELLPGHLHVGAIGFGAAFGGSGACILPFAVGVIAQAAGVKVLQPVILAMLAVALLTWAFGVPSISGKPRYAGVKKLVSRLRRAPCGT</sequence>
<feature type="transmembrane region" description="Helical" evidence="7">
    <location>
        <begin position="97"/>
        <end position="119"/>
    </location>
</feature>
<feature type="transmembrane region" description="Helical" evidence="7">
    <location>
        <begin position="155"/>
        <end position="178"/>
    </location>
</feature>
<evidence type="ECO:0000256" key="7">
    <source>
        <dbReference type="SAM" id="Phobius"/>
    </source>
</evidence>
<feature type="transmembrane region" description="Helical" evidence="7">
    <location>
        <begin position="394"/>
        <end position="418"/>
    </location>
</feature>
<feature type="transmembrane region" description="Helical" evidence="7">
    <location>
        <begin position="337"/>
        <end position="356"/>
    </location>
</feature>
<evidence type="ECO:0000259" key="8">
    <source>
        <dbReference type="PROSITE" id="PS50850"/>
    </source>
</evidence>
<dbReference type="InterPro" id="IPR051788">
    <property type="entry name" value="MFS_Transporter"/>
</dbReference>
<keyword evidence="10" id="KW-1185">Reference proteome</keyword>
<dbReference type="STRING" id="1447875.A0A2B7Y4W3"/>
<feature type="transmembrane region" description="Helical" evidence="7">
    <location>
        <begin position="67"/>
        <end position="91"/>
    </location>
</feature>
<dbReference type="Gene3D" id="1.20.1250.20">
    <property type="entry name" value="MFS general substrate transporter like domains"/>
    <property type="match status" value="2"/>
</dbReference>
<feature type="domain" description="Major facilitator superfamily (MFS) profile" evidence="8">
    <location>
        <begin position="66"/>
        <end position="450"/>
    </location>
</feature>
<dbReference type="PANTHER" id="PTHR23514:SF3">
    <property type="entry name" value="BYPASS OF STOP CODON PROTEIN 6"/>
    <property type="match status" value="1"/>
</dbReference>
<dbReference type="GO" id="GO:0022857">
    <property type="term" value="F:transmembrane transporter activity"/>
    <property type="evidence" value="ECO:0007669"/>
    <property type="project" value="InterPro"/>
</dbReference>
<evidence type="ECO:0000256" key="4">
    <source>
        <dbReference type="ARBA" id="ARBA00022692"/>
    </source>
</evidence>
<evidence type="ECO:0000313" key="10">
    <source>
        <dbReference type="Proteomes" id="UP000223968"/>
    </source>
</evidence>
<evidence type="ECO:0000313" key="9">
    <source>
        <dbReference type="EMBL" id="PGH16169.1"/>
    </source>
</evidence>
<keyword evidence="5 7" id="KW-1133">Transmembrane helix</keyword>
<keyword evidence="4 7" id="KW-0812">Transmembrane</keyword>
<organism evidence="9 10">
    <name type="scientific">Helicocarpus griseus UAMH5409</name>
    <dbReference type="NCBI Taxonomy" id="1447875"/>
    <lineage>
        <taxon>Eukaryota</taxon>
        <taxon>Fungi</taxon>
        <taxon>Dikarya</taxon>
        <taxon>Ascomycota</taxon>
        <taxon>Pezizomycotina</taxon>
        <taxon>Eurotiomycetes</taxon>
        <taxon>Eurotiomycetidae</taxon>
        <taxon>Onygenales</taxon>
        <taxon>Ajellomycetaceae</taxon>
        <taxon>Helicocarpus</taxon>
    </lineage>
</organism>
<evidence type="ECO:0000256" key="1">
    <source>
        <dbReference type="ARBA" id="ARBA00004127"/>
    </source>
</evidence>
<dbReference type="InterPro" id="IPR011701">
    <property type="entry name" value="MFS"/>
</dbReference>
<dbReference type="InterPro" id="IPR020846">
    <property type="entry name" value="MFS_dom"/>
</dbReference>
<dbReference type="FunFam" id="1.20.1250.20:FF:000308">
    <property type="entry name" value="MFS efflux transporter"/>
    <property type="match status" value="1"/>
</dbReference>
<feature type="transmembrane region" description="Helical" evidence="7">
    <location>
        <begin position="362"/>
        <end position="382"/>
    </location>
</feature>
<comment type="similarity">
    <text evidence="2">Belongs to the major facilitator superfamily.</text>
</comment>
<accession>A0A2B7Y4W3</accession>
<protein>
    <recommendedName>
        <fullName evidence="8">Major facilitator superfamily (MFS) profile domain-containing protein</fullName>
    </recommendedName>
</protein>
<dbReference type="AlphaFoldDB" id="A0A2B7Y4W3"/>
<dbReference type="PROSITE" id="PS50850">
    <property type="entry name" value="MFS"/>
    <property type="match status" value="1"/>
</dbReference>
<dbReference type="SUPFAM" id="SSF103473">
    <property type="entry name" value="MFS general substrate transporter"/>
    <property type="match status" value="1"/>
</dbReference>
<proteinExistence type="inferred from homology"/>
<dbReference type="Proteomes" id="UP000223968">
    <property type="component" value="Unassembled WGS sequence"/>
</dbReference>
<dbReference type="PANTHER" id="PTHR23514">
    <property type="entry name" value="BYPASS OF STOP CODON PROTEIN 6"/>
    <property type="match status" value="1"/>
</dbReference>
<dbReference type="GO" id="GO:0012505">
    <property type="term" value="C:endomembrane system"/>
    <property type="evidence" value="ECO:0007669"/>
    <property type="project" value="UniProtKB-SubCell"/>
</dbReference>
<dbReference type="GO" id="GO:0016020">
    <property type="term" value="C:membrane"/>
    <property type="evidence" value="ECO:0007669"/>
    <property type="project" value="TreeGrafter"/>
</dbReference>
<evidence type="ECO:0000256" key="2">
    <source>
        <dbReference type="ARBA" id="ARBA00008335"/>
    </source>
</evidence>
<feature type="transmembrane region" description="Helical" evidence="7">
    <location>
        <begin position="217"/>
        <end position="241"/>
    </location>
</feature>
<reference evidence="9 10" key="1">
    <citation type="submission" date="2017-10" db="EMBL/GenBank/DDBJ databases">
        <title>Comparative genomics in systemic dimorphic fungi from Ajellomycetaceae.</title>
        <authorList>
            <person name="Munoz J.F."/>
            <person name="Mcewen J.G."/>
            <person name="Clay O.K."/>
            <person name="Cuomo C.A."/>
        </authorList>
    </citation>
    <scope>NUCLEOTIDE SEQUENCE [LARGE SCALE GENOMIC DNA]</scope>
    <source>
        <strain evidence="9 10">UAMH5409</strain>
    </source>
</reference>
<evidence type="ECO:0000256" key="3">
    <source>
        <dbReference type="ARBA" id="ARBA00022448"/>
    </source>
</evidence>